<proteinExistence type="inferred from homology"/>
<dbReference type="GO" id="GO:0046872">
    <property type="term" value="F:metal ion binding"/>
    <property type="evidence" value="ECO:0007669"/>
    <property type="project" value="UniProtKB-KW"/>
</dbReference>
<protein>
    <submittedName>
        <fullName evidence="4">LanC-like protein 2</fullName>
    </submittedName>
</protein>
<dbReference type="SMART" id="SM01260">
    <property type="entry name" value="LANC_like"/>
    <property type="match status" value="1"/>
</dbReference>
<keyword evidence="2" id="KW-0479">Metal-binding</keyword>
<organism evidence="3 4">
    <name type="scientific">Plectus sambesii</name>
    <dbReference type="NCBI Taxonomy" id="2011161"/>
    <lineage>
        <taxon>Eukaryota</taxon>
        <taxon>Metazoa</taxon>
        <taxon>Ecdysozoa</taxon>
        <taxon>Nematoda</taxon>
        <taxon>Chromadorea</taxon>
        <taxon>Plectida</taxon>
        <taxon>Plectina</taxon>
        <taxon>Plectoidea</taxon>
        <taxon>Plectidae</taxon>
        <taxon>Plectus</taxon>
    </lineage>
</organism>
<evidence type="ECO:0000256" key="1">
    <source>
        <dbReference type="ARBA" id="ARBA00007179"/>
    </source>
</evidence>
<keyword evidence="2" id="KW-0862">Zinc</keyword>
<dbReference type="InterPro" id="IPR007822">
    <property type="entry name" value="LANC-like"/>
</dbReference>
<dbReference type="Gene3D" id="1.50.10.10">
    <property type="match status" value="1"/>
</dbReference>
<comment type="similarity">
    <text evidence="1">Belongs to the LanC-like protein family.</text>
</comment>
<dbReference type="CDD" id="cd04794">
    <property type="entry name" value="euk_LANCL"/>
    <property type="match status" value="1"/>
</dbReference>
<dbReference type="InterPro" id="IPR020464">
    <property type="entry name" value="LanC-like_prot_euk"/>
</dbReference>
<dbReference type="SUPFAM" id="SSF158745">
    <property type="entry name" value="LanC-like"/>
    <property type="match status" value="1"/>
</dbReference>
<feature type="binding site" evidence="2">
    <location>
        <position position="336"/>
    </location>
    <ligand>
        <name>Zn(2+)</name>
        <dbReference type="ChEBI" id="CHEBI:29105"/>
    </ligand>
</feature>
<feature type="binding site" evidence="2">
    <location>
        <position position="289"/>
    </location>
    <ligand>
        <name>Zn(2+)</name>
        <dbReference type="ChEBI" id="CHEBI:29105"/>
    </ligand>
</feature>
<name>A0A914VZJ0_9BILA</name>
<dbReference type="GO" id="GO:0031179">
    <property type="term" value="P:peptide modification"/>
    <property type="evidence" value="ECO:0007669"/>
    <property type="project" value="InterPro"/>
</dbReference>
<accession>A0A914VZJ0</accession>
<reference evidence="4" key="1">
    <citation type="submission" date="2022-11" db="UniProtKB">
        <authorList>
            <consortium name="WormBaseParasite"/>
        </authorList>
    </citation>
    <scope>IDENTIFICATION</scope>
</reference>
<feature type="binding site" evidence="2">
    <location>
        <position position="335"/>
    </location>
    <ligand>
        <name>Zn(2+)</name>
        <dbReference type="ChEBI" id="CHEBI:29105"/>
    </ligand>
</feature>
<dbReference type="WBParaSite" id="PSAMB.scaffold2893size20701.g19642.t1">
    <property type="protein sequence ID" value="PSAMB.scaffold2893size20701.g19642.t1"/>
    <property type="gene ID" value="PSAMB.scaffold2893size20701.g19642"/>
</dbReference>
<dbReference type="InterPro" id="IPR012341">
    <property type="entry name" value="6hp_glycosidase-like_sf"/>
</dbReference>
<dbReference type="PRINTS" id="PR01950">
    <property type="entry name" value="LANCSUPER"/>
</dbReference>
<evidence type="ECO:0000313" key="4">
    <source>
        <dbReference type="WBParaSite" id="PSAMB.scaffold2893size20701.g19642.t1"/>
    </source>
</evidence>
<dbReference type="Proteomes" id="UP000887566">
    <property type="component" value="Unplaced"/>
</dbReference>
<dbReference type="PANTHER" id="PTHR12736">
    <property type="entry name" value="LANC-LIKE PROTEIN"/>
    <property type="match status" value="1"/>
</dbReference>
<dbReference type="AlphaFoldDB" id="A0A914VZJ0"/>
<sequence length="411" mass="45908">MCASSSDERHFPNSFPPFSNETAKDFFDLSSLSSASTSAVRLSNGFHDRLVEAFDELFAQWEREIGAQRTDDTSVYTGVGGYAVLYHRAFKVLQKPEFLDKARKIVDSISVGRLQHKDRLTFLCGDGGTVALKAVISHIQKDDRQRDKWIATLLDCKDSVVQSRSLPDELLYGRAGYLFCLQFVRTHCGASSSIDAAIEDVKNRIIESGESANGSFPLSYAWHDKEYLGAAHGWAGILFQLMRTPNFDKDAKSKELVKATLDGLLKLAFRSGNFPSSIGNESDRLGHWCHGAPGFIHTLLQAHKTFGDERYLRAAKRCADVIWDRGLLKKGYGLCHGVAGNAYALVSVWKATGEVAYLYQAFQFAQWMFDYGNHGCPRPDRPLSLFEGLAGTLHFLLDLRTPENAEFPCFY</sequence>
<dbReference type="Pfam" id="PF05147">
    <property type="entry name" value="LANC_like"/>
    <property type="match status" value="1"/>
</dbReference>
<dbReference type="PRINTS" id="PR01951">
    <property type="entry name" value="LANCEUKARYTE"/>
</dbReference>
<dbReference type="GO" id="GO:0005886">
    <property type="term" value="C:plasma membrane"/>
    <property type="evidence" value="ECO:0007669"/>
    <property type="project" value="TreeGrafter"/>
</dbReference>
<evidence type="ECO:0000256" key="2">
    <source>
        <dbReference type="PIRSR" id="PIRSR607822-1"/>
    </source>
</evidence>
<dbReference type="GO" id="GO:0005975">
    <property type="term" value="P:carbohydrate metabolic process"/>
    <property type="evidence" value="ECO:0007669"/>
    <property type="project" value="InterPro"/>
</dbReference>
<evidence type="ECO:0000313" key="3">
    <source>
        <dbReference type="Proteomes" id="UP000887566"/>
    </source>
</evidence>
<keyword evidence="3" id="KW-1185">Reference proteome</keyword>
<dbReference type="PANTHER" id="PTHR12736:SF21">
    <property type="entry name" value="LANC-LIKE PROTEIN 2"/>
    <property type="match status" value="1"/>
</dbReference>